<dbReference type="GO" id="GO:0008046">
    <property type="term" value="F:axon guidance receptor activity"/>
    <property type="evidence" value="ECO:0007669"/>
    <property type="project" value="TreeGrafter"/>
</dbReference>
<keyword evidence="2" id="KW-1015">Disulfide bond</keyword>
<organism evidence="5 6">
    <name type="scientific">Desmophyllum pertusum</name>
    <dbReference type="NCBI Taxonomy" id="174260"/>
    <lineage>
        <taxon>Eukaryota</taxon>
        <taxon>Metazoa</taxon>
        <taxon>Cnidaria</taxon>
        <taxon>Anthozoa</taxon>
        <taxon>Hexacorallia</taxon>
        <taxon>Scleractinia</taxon>
        <taxon>Caryophylliina</taxon>
        <taxon>Caryophylliidae</taxon>
        <taxon>Desmophyllum</taxon>
    </lineage>
</organism>
<dbReference type="InterPro" id="IPR036179">
    <property type="entry name" value="Ig-like_dom_sf"/>
</dbReference>
<dbReference type="SMART" id="SM00408">
    <property type="entry name" value="IGc2"/>
    <property type="match status" value="1"/>
</dbReference>
<evidence type="ECO:0000256" key="2">
    <source>
        <dbReference type="ARBA" id="ARBA00023157"/>
    </source>
</evidence>
<dbReference type="EMBL" id="MU827582">
    <property type="protein sequence ID" value="KAJ7347160.1"/>
    <property type="molecule type" value="Genomic_DNA"/>
</dbReference>
<dbReference type="GO" id="GO:0030424">
    <property type="term" value="C:axon"/>
    <property type="evidence" value="ECO:0007669"/>
    <property type="project" value="TreeGrafter"/>
</dbReference>
<feature type="signal peptide" evidence="3">
    <location>
        <begin position="1"/>
        <end position="19"/>
    </location>
</feature>
<dbReference type="Proteomes" id="UP001163046">
    <property type="component" value="Unassembled WGS sequence"/>
</dbReference>
<dbReference type="InterPro" id="IPR013783">
    <property type="entry name" value="Ig-like_fold"/>
</dbReference>
<evidence type="ECO:0000313" key="6">
    <source>
        <dbReference type="Proteomes" id="UP001163046"/>
    </source>
</evidence>
<dbReference type="PANTHER" id="PTHR45080:SF8">
    <property type="entry name" value="IG-LIKE DOMAIN-CONTAINING PROTEIN"/>
    <property type="match status" value="1"/>
</dbReference>
<name>A0A9X0CIM9_9CNID</name>
<protein>
    <submittedName>
        <fullName evidence="5">G2F domain</fullName>
    </submittedName>
</protein>
<keyword evidence="1 3" id="KW-0732">Signal</keyword>
<accession>A0A9X0CIM9</accession>
<evidence type="ECO:0000259" key="4">
    <source>
        <dbReference type="PROSITE" id="PS50835"/>
    </source>
</evidence>
<evidence type="ECO:0000256" key="3">
    <source>
        <dbReference type="SAM" id="SignalP"/>
    </source>
</evidence>
<dbReference type="GO" id="GO:0043025">
    <property type="term" value="C:neuronal cell body"/>
    <property type="evidence" value="ECO:0007669"/>
    <property type="project" value="TreeGrafter"/>
</dbReference>
<feature type="domain" description="Ig-like" evidence="4">
    <location>
        <begin position="135"/>
        <end position="234"/>
    </location>
</feature>
<reference evidence="5" key="1">
    <citation type="submission" date="2023-01" db="EMBL/GenBank/DDBJ databases">
        <title>Genome assembly of the deep-sea coral Lophelia pertusa.</title>
        <authorList>
            <person name="Herrera S."/>
            <person name="Cordes E."/>
        </authorList>
    </citation>
    <scope>NUCLEOTIDE SEQUENCE</scope>
    <source>
        <strain evidence="5">USNM1676648</strain>
        <tissue evidence="5">Polyp</tissue>
    </source>
</reference>
<dbReference type="SUPFAM" id="SSF48726">
    <property type="entry name" value="Immunoglobulin"/>
    <property type="match status" value="1"/>
</dbReference>
<comment type="caution">
    <text evidence="5">The sequence shown here is derived from an EMBL/GenBank/DDBJ whole genome shotgun (WGS) entry which is preliminary data.</text>
</comment>
<dbReference type="PANTHER" id="PTHR45080">
    <property type="entry name" value="CONTACTIN 5"/>
    <property type="match status" value="1"/>
</dbReference>
<evidence type="ECO:0000256" key="1">
    <source>
        <dbReference type="ARBA" id="ARBA00022729"/>
    </source>
</evidence>
<dbReference type="GO" id="GO:0050808">
    <property type="term" value="P:synapse organization"/>
    <property type="evidence" value="ECO:0007669"/>
    <property type="project" value="TreeGrafter"/>
</dbReference>
<keyword evidence="6" id="KW-1185">Reference proteome</keyword>
<proteinExistence type="predicted"/>
<dbReference type="OrthoDB" id="6353782at2759"/>
<dbReference type="InterPro" id="IPR007110">
    <property type="entry name" value="Ig-like_dom"/>
</dbReference>
<feature type="chain" id="PRO_5040847668" evidence="3">
    <location>
        <begin position="20"/>
        <end position="239"/>
    </location>
</feature>
<dbReference type="Pfam" id="PF13927">
    <property type="entry name" value="Ig_3"/>
    <property type="match status" value="1"/>
</dbReference>
<dbReference type="InterPro" id="IPR003599">
    <property type="entry name" value="Ig_sub"/>
</dbReference>
<gene>
    <name evidence="5" type="primary">HMCN2_12</name>
    <name evidence="5" type="ORF">OS493_040051</name>
</gene>
<dbReference type="Gene3D" id="2.60.40.10">
    <property type="entry name" value="Immunoglobulins"/>
    <property type="match status" value="1"/>
</dbReference>
<dbReference type="InterPro" id="IPR050958">
    <property type="entry name" value="Cell_Adh-Cytoskel_Orgn"/>
</dbReference>
<dbReference type="AlphaFoldDB" id="A0A9X0CIM9"/>
<dbReference type="InterPro" id="IPR003598">
    <property type="entry name" value="Ig_sub2"/>
</dbReference>
<dbReference type="PROSITE" id="PS50835">
    <property type="entry name" value="IG_LIKE"/>
    <property type="match status" value="1"/>
</dbReference>
<dbReference type="SMART" id="SM00409">
    <property type="entry name" value="IG"/>
    <property type="match status" value="1"/>
</dbReference>
<evidence type="ECO:0000313" key="5">
    <source>
        <dbReference type="EMBL" id="KAJ7347160.1"/>
    </source>
</evidence>
<dbReference type="GO" id="GO:0005886">
    <property type="term" value="C:plasma membrane"/>
    <property type="evidence" value="ECO:0007669"/>
    <property type="project" value="TreeGrafter"/>
</dbReference>
<dbReference type="GO" id="GO:0007156">
    <property type="term" value="P:homophilic cell adhesion via plasma membrane adhesion molecules"/>
    <property type="evidence" value="ECO:0007669"/>
    <property type="project" value="TreeGrafter"/>
</dbReference>
<sequence>MKVATQLFLLCTLCIFSAGGDSPPVFTAQPPSTFLAVEGHNSTLKWTYNFGNGSFRQLIFLRNFDILVDKIYNDVPPYATPAYVGRLLVNVTDTYASITFLGVKRTDSTDYALKIVSKKRQSADSLVEISVQFIPAVAIDGDQQQFVPVGNEILLTCRYNASPPASEVQWIKDGNVIATNGSLQISDSRVTIPHHNESQVQLSIINATTSQDAGNYTCLVINDVGNSSDTTSIFIKGVF</sequence>